<feature type="region of interest" description="Disordered" evidence="1">
    <location>
        <begin position="1"/>
        <end position="45"/>
    </location>
</feature>
<dbReference type="EMBL" id="FZMO01000190">
    <property type="protein sequence ID" value="SNQ48704.1"/>
    <property type="molecule type" value="Genomic_DNA"/>
</dbReference>
<evidence type="ECO:0000256" key="1">
    <source>
        <dbReference type="SAM" id="MobiDB-lite"/>
    </source>
</evidence>
<proteinExistence type="predicted"/>
<gene>
    <name evidence="2" type="ORF">FRACA_270021</name>
</gene>
<keyword evidence="3" id="KW-1185">Reference proteome</keyword>
<organism evidence="2 3">
    <name type="scientific">Frankia canadensis</name>
    <dbReference type="NCBI Taxonomy" id="1836972"/>
    <lineage>
        <taxon>Bacteria</taxon>
        <taxon>Bacillati</taxon>
        <taxon>Actinomycetota</taxon>
        <taxon>Actinomycetes</taxon>
        <taxon>Frankiales</taxon>
        <taxon>Frankiaceae</taxon>
        <taxon>Frankia</taxon>
    </lineage>
</organism>
<name>A0A2I2KSQ7_9ACTN</name>
<accession>A0A2I2KSQ7</accession>
<evidence type="ECO:0000313" key="3">
    <source>
        <dbReference type="Proteomes" id="UP000234331"/>
    </source>
</evidence>
<sequence length="63" mass="6727">MSSRVGSYGGCIRRPHQEPAVTAVPTVPPGRPPRHPAGTRRTVRDPIVAARRNGGRSNVCLIS</sequence>
<protein>
    <submittedName>
        <fullName evidence="2">Uncharacterized protein</fullName>
    </submittedName>
</protein>
<reference evidence="2 3" key="1">
    <citation type="submission" date="2017-06" db="EMBL/GenBank/DDBJ databases">
        <authorList>
            <person name="Kim H.J."/>
            <person name="Triplett B.A."/>
        </authorList>
    </citation>
    <scope>NUCLEOTIDE SEQUENCE [LARGE SCALE GENOMIC DNA]</scope>
    <source>
        <strain evidence="2">FRACA_ARgP5</strain>
    </source>
</reference>
<dbReference type="AlphaFoldDB" id="A0A2I2KSQ7"/>
<evidence type="ECO:0000313" key="2">
    <source>
        <dbReference type="EMBL" id="SNQ48704.1"/>
    </source>
</evidence>
<dbReference type="Proteomes" id="UP000234331">
    <property type="component" value="Unassembled WGS sequence"/>
</dbReference>